<name>A0A445B7H0_ARAHY</name>
<dbReference type="AlphaFoldDB" id="A0A445B7H0"/>
<keyword evidence="1" id="KW-0479">Metal-binding</keyword>
<feature type="region of interest" description="Disordered" evidence="2">
    <location>
        <begin position="257"/>
        <end position="311"/>
    </location>
</feature>
<dbReference type="PANTHER" id="PTHR31669:SF292">
    <property type="entry name" value="OS02G0262500 PROTEIN"/>
    <property type="match status" value="1"/>
</dbReference>
<dbReference type="PANTHER" id="PTHR31669">
    <property type="entry name" value="PROTEIN FAR1-RELATED SEQUENCE 10-RELATED"/>
    <property type="match status" value="1"/>
</dbReference>
<organism evidence="4 5">
    <name type="scientific">Arachis hypogaea</name>
    <name type="common">Peanut</name>
    <dbReference type="NCBI Taxonomy" id="3818"/>
    <lineage>
        <taxon>Eukaryota</taxon>
        <taxon>Viridiplantae</taxon>
        <taxon>Streptophyta</taxon>
        <taxon>Embryophyta</taxon>
        <taxon>Tracheophyta</taxon>
        <taxon>Spermatophyta</taxon>
        <taxon>Magnoliopsida</taxon>
        <taxon>eudicotyledons</taxon>
        <taxon>Gunneridae</taxon>
        <taxon>Pentapetalae</taxon>
        <taxon>rosids</taxon>
        <taxon>fabids</taxon>
        <taxon>Fabales</taxon>
        <taxon>Fabaceae</taxon>
        <taxon>Papilionoideae</taxon>
        <taxon>50 kb inversion clade</taxon>
        <taxon>dalbergioids sensu lato</taxon>
        <taxon>Dalbergieae</taxon>
        <taxon>Pterocarpus clade</taxon>
        <taxon>Arachis</taxon>
    </lineage>
</organism>
<evidence type="ECO:0000259" key="3">
    <source>
        <dbReference type="Pfam" id="PF10551"/>
    </source>
</evidence>
<keyword evidence="5" id="KW-1185">Reference proteome</keyword>
<dbReference type="Proteomes" id="UP000289738">
    <property type="component" value="Chromosome A10"/>
</dbReference>
<accession>A0A445B7H0</accession>
<dbReference type="GO" id="GO:0005634">
    <property type="term" value="C:nucleus"/>
    <property type="evidence" value="ECO:0007669"/>
    <property type="project" value="UniProtKB-SubCell"/>
</dbReference>
<dbReference type="GO" id="GO:0008270">
    <property type="term" value="F:zinc ion binding"/>
    <property type="evidence" value="ECO:0007669"/>
    <property type="project" value="UniProtKB-UniRule"/>
</dbReference>
<reference evidence="4 5" key="1">
    <citation type="submission" date="2019-01" db="EMBL/GenBank/DDBJ databases">
        <title>Sequencing of cultivated peanut Arachis hypogaea provides insights into genome evolution and oil improvement.</title>
        <authorList>
            <person name="Chen X."/>
        </authorList>
    </citation>
    <scope>NUCLEOTIDE SEQUENCE [LARGE SCALE GENOMIC DNA]</scope>
    <source>
        <strain evidence="5">cv. Fuhuasheng</strain>
        <tissue evidence="4">Leaves</tissue>
    </source>
</reference>
<comment type="function">
    <text evidence="1">Putative transcription activator involved in regulating light control of development.</text>
</comment>
<evidence type="ECO:0000313" key="5">
    <source>
        <dbReference type="Proteomes" id="UP000289738"/>
    </source>
</evidence>
<dbReference type="EMBL" id="SDMP01000010">
    <property type="protein sequence ID" value="RYR34613.1"/>
    <property type="molecule type" value="Genomic_DNA"/>
</dbReference>
<feature type="compositionally biased region" description="Polar residues" evidence="2">
    <location>
        <begin position="285"/>
        <end position="307"/>
    </location>
</feature>
<evidence type="ECO:0000256" key="1">
    <source>
        <dbReference type="RuleBase" id="RU367018"/>
    </source>
</evidence>
<keyword evidence="1" id="KW-0863">Zinc-finger</keyword>
<gene>
    <name evidence="4" type="ORF">Ahy_A10g049579</name>
</gene>
<dbReference type="InterPro" id="IPR031052">
    <property type="entry name" value="FHY3/FAR1"/>
</dbReference>
<sequence>MNGRAPSSVIIDGARAMKNAIEKVFPGTHHKLCAWHLLRNATTNMCSPRFTSKFKDCMLGNYEIPVFHSKWKTLDYCEGLHSLIGKYTKSHYDFSEFIEHLQRLLGHMRFRKFYAEYESARGVPIMQTCIEPLEMCSVDTCTREVFLLVRPILVRSGAMRVVDYQNGDNNVTYYVCKYAKPTNVWEVEWVDNGNTVTFSCMRMESFDISCEHIISVLDDAEVACATIERFHEARDFMLDLYSSYKVHDEGNTPLKLGLGGGANPKGLSGRKKPQHCSNCKKPGYNKTSCSKRNENPFRTQGSSTPQADANYDGECMDNVEYETQSGVNLGIRYSFVRD</sequence>
<dbReference type="Pfam" id="PF10551">
    <property type="entry name" value="MULE"/>
    <property type="match status" value="1"/>
</dbReference>
<evidence type="ECO:0000313" key="4">
    <source>
        <dbReference type="EMBL" id="RYR34613.1"/>
    </source>
</evidence>
<comment type="subcellular location">
    <subcellularLocation>
        <location evidence="1">Nucleus</location>
    </subcellularLocation>
</comment>
<keyword evidence="1" id="KW-0539">Nucleus</keyword>
<dbReference type="GO" id="GO:0006355">
    <property type="term" value="P:regulation of DNA-templated transcription"/>
    <property type="evidence" value="ECO:0007669"/>
    <property type="project" value="UniProtKB-UniRule"/>
</dbReference>
<keyword evidence="1" id="KW-0862">Zinc</keyword>
<evidence type="ECO:0000256" key="2">
    <source>
        <dbReference type="SAM" id="MobiDB-lite"/>
    </source>
</evidence>
<proteinExistence type="inferred from homology"/>
<feature type="domain" description="MULE transposase" evidence="3">
    <location>
        <begin position="1"/>
        <end position="40"/>
    </location>
</feature>
<comment type="similarity">
    <text evidence="1">Belongs to the FHY3/FAR1 family.</text>
</comment>
<protein>
    <recommendedName>
        <fullName evidence="1">Protein FAR1-RELATED SEQUENCE</fullName>
    </recommendedName>
</protein>
<dbReference type="InterPro" id="IPR018289">
    <property type="entry name" value="MULE_transposase_dom"/>
</dbReference>
<comment type="caution">
    <text evidence="4">The sequence shown here is derived from an EMBL/GenBank/DDBJ whole genome shotgun (WGS) entry which is preliminary data.</text>
</comment>